<name>A0A0K0NKJ8_9CAUD</name>
<feature type="region of interest" description="Disordered" evidence="1">
    <location>
        <begin position="1"/>
        <end position="93"/>
    </location>
</feature>
<dbReference type="GeneID" id="26516920"/>
<dbReference type="RefSeq" id="YP_009188617.1">
    <property type="nucleotide sequence ID" value="NC_028668.1"/>
</dbReference>
<evidence type="ECO:0000256" key="1">
    <source>
        <dbReference type="SAM" id="MobiDB-lite"/>
    </source>
</evidence>
<organism evidence="2 3">
    <name type="scientific">Gordonia phage GMA3</name>
    <dbReference type="NCBI Taxonomy" id="1647284"/>
    <lineage>
        <taxon>Viruses</taxon>
        <taxon>Duplodnaviria</taxon>
        <taxon>Heunggongvirae</taxon>
        <taxon>Uroviricota</taxon>
        <taxon>Caudoviricetes</taxon>
        <taxon>Gamtrevirus</taxon>
        <taxon>Gamtrevirus GMA3</taxon>
    </lineage>
</organism>
<dbReference type="EMBL" id="KR063279">
    <property type="protein sequence ID" value="AKL88226.1"/>
    <property type="molecule type" value="Genomic_DNA"/>
</dbReference>
<dbReference type="Proteomes" id="UP000204451">
    <property type="component" value="Segment"/>
</dbReference>
<keyword evidence="3" id="KW-1185">Reference proteome</keyword>
<feature type="compositionally biased region" description="Basic and acidic residues" evidence="1">
    <location>
        <begin position="15"/>
        <end position="35"/>
    </location>
</feature>
<evidence type="ECO:0000313" key="2">
    <source>
        <dbReference type="EMBL" id="AKL88226.1"/>
    </source>
</evidence>
<gene>
    <name evidence="2" type="ORF">GMA3_49</name>
</gene>
<reference evidence="2 3" key="1">
    <citation type="journal article" date="2015" name="PLoS ONE">
        <title>Lysis to Kill: Evaluation of the Lytic Abilities, and Genomics of Nine Bacteriophages Infective for Gordonia spp. and Their Potential Use in Activated Sludge Foam Biocontrol.</title>
        <authorList>
            <person name="Dyson Z.A."/>
            <person name="Tucci J."/>
            <person name="Seviour R.J."/>
            <person name="Petrovski S."/>
        </authorList>
    </citation>
    <scope>NUCLEOTIDE SEQUENCE [LARGE SCALE GENOMIC DNA]</scope>
</reference>
<sequence length="93" mass="9807">MVKELNPVSFVGPADTDKSDENFKDFTIRSNDEAPKGSSVPESVNDSPDDQSQLSSPIKSADRMDSTGGEKSPLTPPISPLVPSTKNASAEKG</sequence>
<protein>
    <submittedName>
        <fullName evidence="2">Uncharacterized protein</fullName>
    </submittedName>
</protein>
<dbReference type="KEGG" id="vg:26516920"/>
<evidence type="ECO:0000313" key="3">
    <source>
        <dbReference type="Proteomes" id="UP000204451"/>
    </source>
</evidence>
<accession>A0A0K0NKJ8</accession>
<proteinExistence type="predicted"/>
<feature type="compositionally biased region" description="Polar residues" evidence="1">
    <location>
        <begin position="82"/>
        <end position="93"/>
    </location>
</feature>